<dbReference type="EMBL" id="HF935320">
    <property type="protein sequence ID" value="CCX06898.1"/>
    <property type="molecule type" value="Genomic_DNA"/>
</dbReference>
<feature type="compositionally biased region" description="Polar residues" evidence="1">
    <location>
        <begin position="132"/>
        <end position="170"/>
    </location>
</feature>
<organism evidence="2 3">
    <name type="scientific">Pyronema omphalodes (strain CBS 100304)</name>
    <name type="common">Pyronema confluens</name>
    <dbReference type="NCBI Taxonomy" id="1076935"/>
    <lineage>
        <taxon>Eukaryota</taxon>
        <taxon>Fungi</taxon>
        <taxon>Dikarya</taxon>
        <taxon>Ascomycota</taxon>
        <taxon>Pezizomycotina</taxon>
        <taxon>Pezizomycetes</taxon>
        <taxon>Pezizales</taxon>
        <taxon>Pyronemataceae</taxon>
        <taxon>Pyronema</taxon>
    </lineage>
</organism>
<reference evidence="2 3" key="1">
    <citation type="journal article" date="2013" name="PLoS Genet.">
        <title>The genome and development-dependent transcriptomes of Pyronema confluens: a window into fungal evolution.</title>
        <authorList>
            <person name="Traeger S."/>
            <person name="Altegoer F."/>
            <person name="Freitag M."/>
            <person name="Gabaldon T."/>
            <person name="Kempken F."/>
            <person name="Kumar A."/>
            <person name="Marcet-Houben M."/>
            <person name="Poggeler S."/>
            <person name="Stajich J.E."/>
            <person name="Nowrousian M."/>
        </authorList>
    </citation>
    <scope>NUCLEOTIDE SEQUENCE [LARGE SCALE GENOMIC DNA]</scope>
    <source>
        <strain evidence="3">CBS 100304</strain>
        <tissue evidence="2">Vegetative mycelium</tissue>
    </source>
</reference>
<feature type="compositionally biased region" description="Polar residues" evidence="1">
    <location>
        <begin position="512"/>
        <end position="526"/>
    </location>
</feature>
<proteinExistence type="predicted"/>
<keyword evidence="3" id="KW-1185">Reference proteome</keyword>
<feature type="compositionally biased region" description="Polar residues" evidence="1">
    <location>
        <begin position="350"/>
        <end position="370"/>
    </location>
</feature>
<feature type="region of interest" description="Disordered" evidence="1">
    <location>
        <begin position="1"/>
        <end position="61"/>
    </location>
</feature>
<dbReference type="AlphaFoldDB" id="U4L3K8"/>
<gene>
    <name evidence="2" type="ORF">PCON_06485</name>
</gene>
<feature type="region of interest" description="Disordered" evidence="1">
    <location>
        <begin position="84"/>
        <end position="105"/>
    </location>
</feature>
<dbReference type="OrthoDB" id="10643265at2759"/>
<dbReference type="Proteomes" id="UP000018144">
    <property type="component" value="Unassembled WGS sequence"/>
</dbReference>
<sequence length="716" mass="76909">MTNSDGTDSPALKNEEISFNVSTQLQNPVCSVDSPSPESQDVETSVSDPSSELQDMGSSVNVFPPALQDEAISVNVSSPHFQDMETSVNSSLELGEPSSSANVSSPALQNEAISYSVFRGVFFPALRDEATSYNVSSPTLQDAASSVDVSSPELQDMDSSVKISDPNIPQTKPIDKPSSELGERRSAYIVSSLQSHDEETSVDNSSPELEDASGGVNAPLELQGMESSINVSDYHIPQTKPIDNPSTKLGDALSGSSVPSLALQDEAVSYIVSSLELQDVETSVNNSSPELEGALSGDLSSEILELASILLELHSSPQLQDEESIVKDSSPESQDVGSSVNDPVSELQDVASSVDNPSSKLQDVASSVNVPSPALQEAASSVISHLDLQDVESSVDDPSPELQDMASNLNVSSGAFVDVQLSGTSEQNPHEAQRNSSSSPPEGPANPDISQPRSVYFSAELQDVEISIDSPSPESQEATRSVNTPSPEFQDMEISLDSSSLAFADVDLSSTYEPTAPKAQSGNPHSPQEGPSDPAVSQWGSVYSRLRPQNIQHSGTSEQNPFKAAIINTYPPPTAEYAPIFGVPSPELSSPPMTLRSERTYDFSPPASLFSIVEEPPVCAHLEIFASDPDFYKYYISHADCSDKCELKGWWPWHCAKEWIKSWFGQWFGVVENGLGSNLVDPRGRRLDGQDLRRTTFKKFNWTEVNGGMMKDIGDD</sequence>
<evidence type="ECO:0000313" key="2">
    <source>
        <dbReference type="EMBL" id="CCX06898.1"/>
    </source>
</evidence>
<accession>U4L3K8</accession>
<dbReference type="STRING" id="1076935.U4L3K8"/>
<name>U4L3K8_PYROM</name>
<feature type="compositionally biased region" description="Polar residues" evidence="1">
    <location>
        <begin position="469"/>
        <end position="487"/>
    </location>
</feature>
<feature type="region of interest" description="Disordered" evidence="1">
    <location>
        <begin position="318"/>
        <end position="373"/>
    </location>
</feature>
<protein>
    <submittedName>
        <fullName evidence="2">Uncharacterized protein</fullName>
    </submittedName>
</protein>
<feature type="region of interest" description="Disordered" evidence="1">
    <location>
        <begin position="132"/>
        <end position="257"/>
    </location>
</feature>
<feature type="region of interest" description="Disordered" evidence="1">
    <location>
        <begin position="389"/>
        <end position="497"/>
    </location>
</feature>
<feature type="compositionally biased region" description="Polar residues" evidence="1">
    <location>
        <begin position="17"/>
        <end position="61"/>
    </location>
</feature>
<feature type="region of interest" description="Disordered" evidence="1">
    <location>
        <begin position="512"/>
        <end position="538"/>
    </location>
</feature>
<evidence type="ECO:0000256" key="1">
    <source>
        <dbReference type="SAM" id="MobiDB-lite"/>
    </source>
</evidence>
<feature type="compositionally biased region" description="Acidic residues" evidence="1">
    <location>
        <begin position="389"/>
        <end position="399"/>
    </location>
</feature>
<feature type="compositionally biased region" description="Basic and acidic residues" evidence="1">
    <location>
        <begin position="173"/>
        <end position="186"/>
    </location>
</feature>
<feature type="compositionally biased region" description="Polar residues" evidence="1">
    <location>
        <begin position="331"/>
        <end position="342"/>
    </location>
</feature>
<evidence type="ECO:0000313" key="3">
    <source>
        <dbReference type="Proteomes" id="UP000018144"/>
    </source>
</evidence>